<keyword evidence="8" id="KW-0509">mRNA transport</keyword>
<feature type="region of interest" description="Disordered" evidence="21">
    <location>
        <begin position="459"/>
        <end position="479"/>
    </location>
</feature>
<comment type="caution">
    <text evidence="23">The sequence shown here is derived from an EMBL/GenBank/DDBJ whole genome shotgun (WGS) entry which is preliminary data.</text>
</comment>
<keyword evidence="5" id="KW-0479">Metal-binding</keyword>
<dbReference type="InterPro" id="IPR013913">
    <property type="entry name" value="Nup153_N"/>
</dbReference>
<comment type="similarity">
    <text evidence="16">Belongs to the NUP153 family.</text>
</comment>
<feature type="region of interest" description="Disordered" evidence="21">
    <location>
        <begin position="287"/>
        <end position="325"/>
    </location>
</feature>
<feature type="compositionally biased region" description="Polar residues" evidence="21">
    <location>
        <begin position="179"/>
        <end position="188"/>
    </location>
</feature>
<keyword evidence="6" id="KW-0677">Repeat</keyword>
<dbReference type="PROSITE" id="PS50199">
    <property type="entry name" value="ZF_RANBP2_2"/>
    <property type="match status" value="2"/>
</dbReference>
<dbReference type="EMBL" id="JAODUP010000455">
    <property type="protein sequence ID" value="KAK2149367.1"/>
    <property type="molecule type" value="Genomic_DNA"/>
</dbReference>
<dbReference type="InterPro" id="IPR001876">
    <property type="entry name" value="Znf_RanBP2"/>
</dbReference>
<feature type="domain" description="RanBP2-type" evidence="22">
    <location>
        <begin position="617"/>
        <end position="646"/>
    </location>
</feature>
<evidence type="ECO:0000256" key="16">
    <source>
        <dbReference type="ARBA" id="ARBA00060842"/>
    </source>
</evidence>
<evidence type="ECO:0000256" key="9">
    <source>
        <dbReference type="ARBA" id="ARBA00022833"/>
    </source>
</evidence>
<dbReference type="GO" id="GO:0005643">
    <property type="term" value="C:nuclear pore"/>
    <property type="evidence" value="ECO:0007669"/>
    <property type="project" value="UniProtKB-SubCell"/>
</dbReference>
<feature type="region of interest" description="Disordered" evidence="21">
    <location>
        <begin position="665"/>
        <end position="786"/>
    </location>
</feature>
<evidence type="ECO:0000259" key="22">
    <source>
        <dbReference type="PROSITE" id="PS50199"/>
    </source>
</evidence>
<evidence type="ECO:0000256" key="5">
    <source>
        <dbReference type="ARBA" id="ARBA00022723"/>
    </source>
</evidence>
<evidence type="ECO:0000256" key="14">
    <source>
        <dbReference type="ARBA" id="ARBA00023136"/>
    </source>
</evidence>
<feature type="compositionally biased region" description="Polar residues" evidence="21">
    <location>
        <begin position="104"/>
        <end position="156"/>
    </location>
</feature>
<evidence type="ECO:0000256" key="19">
    <source>
        <dbReference type="ARBA" id="ARBA00079437"/>
    </source>
</evidence>
<evidence type="ECO:0000256" key="17">
    <source>
        <dbReference type="ARBA" id="ARBA00068609"/>
    </source>
</evidence>
<keyword evidence="10" id="KW-0653">Protein transport</keyword>
<feature type="region of interest" description="Disordered" evidence="21">
    <location>
        <begin position="1315"/>
        <end position="1340"/>
    </location>
</feature>
<evidence type="ECO:0000256" key="15">
    <source>
        <dbReference type="ARBA" id="ARBA00023242"/>
    </source>
</evidence>
<dbReference type="PROSITE" id="PS01358">
    <property type="entry name" value="ZF_RANBP2_1"/>
    <property type="match status" value="2"/>
</dbReference>
<feature type="compositionally biased region" description="Polar residues" evidence="21">
    <location>
        <begin position="287"/>
        <end position="320"/>
    </location>
</feature>
<dbReference type="PANTHER" id="PTHR23193">
    <property type="entry name" value="NUCLEAR PORE COMPLEX PROTEIN NUP"/>
    <property type="match status" value="1"/>
</dbReference>
<sequence length="1340" mass="137975">MASEGAKNFRPKPYNERGRRSERRRAPCPPTALPGPSKLLPQMPVGGDDRSEFSDCSVSTSGCSSMAGNQDKDFQQEASRLAKSNLQKPDFGSSHIHKRGESSFLWSGSISRPPNKSLISRKTSHVTTQSRTPSFNISVFGSPLSKTTASRSSQGDSHFYPGKTVFGGASSQKKRKLQETSPQLTPNKRQVHAKPVSSSISGVTSTSARRILSVLERMSSPLQDAKKIPSYNSSLADSPLSFTPSSIASTSRRRNVPYRMGSSSLLKGPPVRALITPGRVQVAKNYQSSLGQKDSAETRTNPSKSSGQLQPTSSTQSYTDFSVGGGSRPVQWLRSSSYYNMAEIHVVAPDLPTGFTLPVSVVPKFSFGYTPSSSQQSVISQTKHNASDGIFTFSTPIPQSKPDPATSCSNFQFSSPITMDTTPSRTMCQKTAISTSLTDHTSSMSNSKPDLSFRFNPTMAKSKSASSNSGVTSDVSPSSEGIFKPAEQLKTGSVMDILRSKTLGTASFKNKTEFSATSCNIEPTKDEKKKAVDTSSCKLNGGETGSTEKPSLTELFKKPSNTWECPTCMIRNKQECSKCVACETARPGATTTAKPATMEPIPNIPVDKSLAEKFKKPEGSWECDTCMVNNSSTATKCIACETPKPGETKATSFITAGGFQFAPGATSSSNSQFTSPAFGQSSAQEKTDSVSNSGFKFGAPPDSKNDSDSVKSESGSKSEPSKGGGFKFGQSLGSSSATSVAPATGGFSFGQSSGVDSSKTESGFTAGFKFSSTTQTRDNKKDEGAKPIVGFTFGQSISSFGGSKPSDNKTQPSGVITSGMVPASTGSTGATPKAESGTSGMFKMGTGNVSAVSTAKTEGNSATTPSTSSVVGISSGISKGAEAKPVFAFGSMDKKDGTTSNTASSLFTFGKTTNAPQSAVLGVPQKTDNQTAVQSTTTGVAAGTAPSTFGAVNKSQDEKPTGTSPFVFGQTTQPSGGGLTFGSHSEQPAASAAFGSQPATNSAFGSQSAQPAVSTAFGSQPTQPAGNVTFGSQSALTAGSSSVLGQPGVNTGFGSQTATTTAPSFTFGAAAAAAASTNGPTGTPAFSFSAKPNDKPEVATTTSSVFNLASGTTTSSTSSTSTTNLFAVTGAKQESPMSAQPTLTNSSPFQFGQSTAPSGSLFIKPATSTTTTASPFMFGQPTSTTSSIGTFGSQPASAFGVTTSTPAFGTPSQQTKPPTVFGSGTATPSFQFGGQQPTVPQPSTGAVFQFGQNAQQPAAPTSGFNFGAGIASPSAGSTVTPISFGGSTPVNTNFTGTANPAGSTFQFNAVPSGANSNPFSVTTPASARRVKTARRKLPRK</sequence>
<feature type="compositionally biased region" description="Polar residues" evidence="21">
    <location>
        <begin position="731"/>
        <end position="741"/>
    </location>
</feature>
<feature type="compositionally biased region" description="Low complexity" evidence="21">
    <location>
        <begin position="1076"/>
        <end position="1085"/>
    </location>
</feature>
<feature type="compositionally biased region" description="Polar residues" evidence="21">
    <location>
        <begin position="1135"/>
        <end position="1158"/>
    </location>
</feature>
<feature type="region of interest" description="Disordered" evidence="21">
    <location>
        <begin position="1131"/>
        <end position="1158"/>
    </location>
</feature>
<dbReference type="SUPFAM" id="SSF90209">
    <property type="entry name" value="Ran binding protein zinc finger-like"/>
    <property type="match status" value="2"/>
</dbReference>
<feature type="compositionally biased region" description="Polar residues" evidence="21">
    <location>
        <begin position="997"/>
        <end position="1007"/>
    </location>
</feature>
<accession>A0AAD9JA04</accession>
<evidence type="ECO:0000256" key="3">
    <source>
        <dbReference type="ARBA" id="ARBA00004567"/>
    </source>
</evidence>
<comment type="subcellular location">
    <subcellularLocation>
        <location evidence="2">Nucleus membrane</location>
    </subcellularLocation>
    <subcellularLocation>
        <location evidence="3">Nucleus</location>
        <location evidence="3">Nuclear pore complex</location>
    </subcellularLocation>
</comment>
<evidence type="ECO:0000256" key="13">
    <source>
        <dbReference type="ARBA" id="ARBA00023132"/>
    </source>
</evidence>
<name>A0AAD9JA04_9ANNE</name>
<feature type="region of interest" description="Disordered" evidence="21">
    <location>
        <begin position="818"/>
        <end position="842"/>
    </location>
</feature>
<feature type="compositionally biased region" description="Low complexity" evidence="21">
    <location>
        <begin position="54"/>
        <end position="65"/>
    </location>
</feature>
<keyword evidence="13" id="KW-0906">Nuclear pore complex</keyword>
<keyword evidence="15" id="KW-0539">Nucleus</keyword>
<dbReference type="GO" id="GO:0006405">
    <property type="term" value="P:RNA export from nucleus"/>
    <property type="evidence" value="ECO:0007669"/>
    <property type="project" value="TreeGrafter"/>
</dbReference>
<dbReference type="Gene3D" id="4.10.1060.10">
    <property type="entry name" value="Zinc finger, RanBP2-type"/>
    <property type="match status" value="2"/>
</dbReference>
<feature type="compositionally biased region" description="Basic and acidic residues" evidence="21">
    <location>
        <begin position="703"/>
        <end position="720"/>
    </location>
</feature>
<keyword evidence="7 20" id="KW-0863">Zinc-finger</keyword>
<proteinExistence type="inferred from homology"/>
<feature type="compositionally biased region" description="Polar residues" evidence="21">
    <location>
        <begin position="749"/>
        <end position="763"/>
    </location>
</feature>
<evidence type="ECO:0000256" key="21">
    <source>
        <dbReference type="SAM" id="MobiDB-lite"/>
    </source>
</evidence>
<dbReference type="GO" id="GO:0003677">
    <property type="term" value="F:DNA binding"/>
    <property type="evidence" value="ECO:0007669"/>
    <property type="project" value="UniProtKB-KW"/>
</dbReference>
<evidence type="ECO:0000256" key="4">
    <source>
        <dbReference type="ARBA" id="ARBA00022448"/>
    </source>
</evidence>
<feature type="compositionally biased region" description="Polar residues" evidence="21">
    <location>
        <begin position="665"/>
        <end position="694"/>
    </location>
</feature>
<dbReference type="SMART" id="SM00547">
    <property type="entry name" value="ZnF_RBZ"/>
    <property type="match status" value="2"/>
</dbReference>
<dbReference type="Pfam" id="PF00641">
    <property type="entry name" value="Zn_ribbon_RanBP"/>
    <property type="match status" value="2"/>
</dbReference>
<dbReference type="GO" id="GO:0008139">
    <property type="term" value="F:nuclear localization sequence binding"/>
    <property type="evidence" value="ECO:0007669"/>
    <property type="project" value="TreeGrafter"/>
</dbReference>
<keyword evidence="9" id="KW-0862">Zinc</keyword>
<dbReference type="GO" id="GO:0031965">
    <property type="term" value="C:nuclear membrane"/>
    <property type="evidence" value="ECO:0007669"/>
    <property type="project" value="UniProtKB-SubCell"/>
</dbReference>
<evidence type="ECO:0000313" key="24">
    <source>
        <dbReference type="Proteomes" id="UP001208570"/>
    </source>
</evidence>
<evidence type="ECO:0000256" key="11">
    <source>
        <dbReference type="ARBA" id="ARBA00023010"/>
    </source>
</evidence>
<feature type="compositionally biased region" description="Polar residues" evidence="21">
    <location>
        <begin position="76"/>
        <end position="87"/>
    </location>
</feature>
<protein>
    <recommendedName>
        <fullName evidence="17">Nuclear pore complex protein Nup153</fullName>
    </recommendedName>
    <alternativeName>
        <fullName evidence="19">153 kDa nucleoporin</fullName>
    </alternativeName>
    <alternativeName>
        <fullName evidence="18">Nucleoporin Nup153</fullName>
    </alternativeName>
</protein>
<keyword evidence="4" id="KW-0813">Transport</keyword>
<evidence type="ECO:0000256" key="18">
    <source>
        <dbReference type="ARBA" id="ARBA00078197"/>
    </source>
</evidence>
<comment type="cofactor">
    <cofactor evidence="1">
        <name>Zn(2+)</name>
        <dbReference type="ChEBI" id="CHEBI:29105"/>
    </cofactor>
</comment>
<dbReference type="FunFam" id="4.10.1060.10:FF:000001">
    <property type="entry name" value="Nuclear pore complex protein Nup153"/>
    <property type="match status" value="2"/>
</dbReference>
<keyword evidence="11" id="KW-0811">Translocation</keyword>
<dbReference type="Pfam" id="PF08604">
    <property type="entry name" value="Nup153"/>
    <property type="match status" value="1"/>
</dbReference>
<evidence type="ECO:0000256" key="8">
    <source>
        <dbReference type="ARBA" id="ARBA00022816"/>
    </source>
</evidence>
<dbReference type="InterPro" id="IPR036443">
    <property type="entry name" value="Znf_RanBP2_sf"/>
</dbReference>
<keyword evidence="12" id="KW-0238">DNA-binding</keyword>
<dbReference type="InterPro" id="IPR026054">
    <property type="entry name" value="Nucleoporin"/>
</dbReference>
<organism evidence="23 24">
    <name type="scientific">Paralvinella palmiformis</name>
    <dbReference type="NCBI Taxonomy" id="53620"/>
    <lineage>
        <taxon>Eukaryota</taxon>
        <taxon>Metazoa</taxon>
        <taxon>Spiralia</taxon>
        <taxon>Lophotrochozoa</taxon>
        <taxon>Annelida</taxon>
        <taxon>Polychaeta</taxon>
        <taxon>Sedentaria</taxon>
        <taxon>Canalipalpata</taxon>
        <taxon>Terebellida</taxon>
        <taxon>Terebelliformia</taxon>
        <taxon>Alvinellidae</taxon>
        <taxon>Paralvinella</taxon>
    </lineage>
</organism>
<evidence type="ECO:0000256" key="20">
    <source>
        <dbReference type="PROSITE-ProRule" id="PRU00322"/>
    </source>
</evidence>
<feature type="region of interest" description="Disordered" evidence="21">
    <location>
        <begin position="941"/>
        <end position="1007"/>
    </location>
</feature>
<dbReference type="GO" id="GO:0006606">
    <property type="term" value="P:protein import into nucleus"/>
    <property type="evidence" value="ECO:0007669"/>
    <property type="project" value="TreeGrafter"/>
</dbReference>
<evidence type="ECO:0000313" key="23">
    <source>
        <dbReference type="EMBL" id="KAK2149367.1"/>
    </source>
</evidence>
<feature type="compositionally biased region" description="Polar residues" evidence="21">
    <location>
        <begin position="230"/>
        <end position="250"/>
    </location>
</feature>
<keyword evidence="14" id="KW-0472">Membrane</keyword>
<feature type="region of interest" description="Disordered" evidence="21">
    <location>
        <begin position="1012"/>
        <end position="1031"/>
    </location>
</feature>
<evidence type="ECO:0000256" key="2">
    <source>
        <dbReference type="ARBA" id="ARBA00004126"/>
    </source>
</evidence>
<dbReference type="GO" id="GO:0017056">
    <property type="term" value="F:structural constituent of nuclear pore"/>
    <property type="evidence" value="ECO:0007669"/>
    <property type="project" value="TreeGrafter"/>
</dbReference>
<dbReference type="GO" id="GO:0051028">
    <property type="term" value="P:mRNA transport"/>
    <property type="evidence" value="ECO:0007669"/>
    <property type="project" value="UniProtKB-KW"/>
</dbReference>
<dbReference type="PANTHER" id="PTHR23193:SF23">
    <property type="entry name" value="NUCLEAR PORE COMPLEX PROTEIN NUP153"/>
    <property type="match status" value="1"/>
</dbReference>
<evidence type="ECO:0000256" key="7">
    <source>
        <dbReference type="ARBA" id="ARBA00022771"/>
    </source>
</evidence>
<gene>
    <name evidence="23" type="ORF">LSH36_456g03038</name>
</gene>
<feature type="region of interest" description="Disordered" evidence="21">
    <location>
        <begin position="1076"/>
        <end position="1098"/>
    </location>
</feature>
<evidence type="ECO:0000256" key="6">
    <source>
        <dbReference type="ARBA" id="ARBA00022737"/>
    </source>
</evidence>
<feature type="compositionally biased region" description="Basic residues" evidence="21">
    <location>
        <begin position="1328"/>
        <end position="1340"/>
    </location>
</feature>
<reference evidence="23" key="1">
    <citation type="journal article" date="2023" name="Mol. Biol. Evol.">
        <title>Third-Generation Sequencing Reveals the Adaptive Role of the Epigenome in Three Deep-Sea Polychaetes.</title>
        <authorList>
            <person name="Perez M."/>
            <person name="Aroh O."/>
            <person name="Sun Y."/>
            <person name="Lan Y."/>
            <person name="Juniper S.K."/>
            <person name="Young C.R."/>
            <person name="Angers B."/>
            <person name="Qian P.Y."/>
        </authorList>
    </citation>
    <scope>NUCLEOTIDE SEQUENCE</scope>
    <source>
        <strain evidence="23">P08H-3</strain>
    </source>
</reference>
<evidence type="ECO:0000256" key="12">
    <source>
        <dbReference type="ARBA" id="ARBA00023125"/>
    </source>
</evidence>
<feature type="compositionally biased region" description="Polar residues" evidence="21">
    <location>
        <begin position="961"/>
        <end position="974"/>
    </location>
</feature>
<feature type="region of interest" description="Disordered" evidence="21">
    <location>
        <begin position="1"/>
        <end position="202"/>
    </location>
</feature>
<evidence type="ECO:0000256" key="10">
    <source>
        <dbReference type="ARBA" id="ARBA00022927"/>
    </source>
</evidence>
<feature type="domain" description="RanBP2-type" evidence="22">
    <location>
        <begin position="559"/>
        <end position="588"/>
    </location>
</feature>
<evidence type="ECO:0000256" key="1">
    <source>
        <dbReference type="ARBA" id="ARBA00001947"/>
    </source>
</evidence>
<feature type="region of interest" description="Disordered" evidence="21">
    <location>
        <begin position="230"/>
        <end position="254"/>
    </location>
</feature>
<feature type="compositionally biased region" description="Polar residues" evidence="21">
    <location>
        <begin position="1315"/>
        <end position="1325"/>
    </location>
</feature>
<dbReference type="GO" id="GO:0008270">
    <property type="term" value="F:zinc ion binding"/>
    <property type="evidence" value="ECO:0007669"/>
    <property type="project" value="UniProtKB-KW"/>
</dbReference>
<dbReference type="Proteomes" id="UP001208570">
    <property type="component" value="Unassembled WGS sequence"/>
</dbReference>
<keyword evidence="24" id="KW-1185">Reference proteome</keyword>